<evidence type="ECO:0000313" key="2">
    <source>
        <dbReference type="Proteomes" id="UP001589645"/>
    </source>
</evidence>
<sequence length="68" mass="7871">MSFLSEYEKIISRAEFRTLTGMSRTTEWKALNKGLLPDIVKLDNRILGYSLSSYMDWIAKNTFSCKSN</sequence>
<dbReference type="Proteomes" id="UP001589645">
    <property type="component" value="Unassembled WGS sequence"/>
</dbReference>
<reference evidence="1 2" key="1">
    <citation type="submission" date="2024-09" db="EMBL/GenBank/DDBJ databases">
        <authorList>
            <person name="Sun Q."/>
            <person name="Mori K."/>
        </authorList>
    </citation>
    <scope>NUCLEOTIDE SEQUENCE [LARGE SCALE GENOMIC DNA]</scope>
    <source>
        <strain evidence="1 2">CECT 8064</strain>
    </source>
</reference>
<proteinExistence type="predicted"/>
<dbReference type="RefSeq" id="WP_390194490.1">
    <property type="nucleotide sequence ID" value="NZ_JBHMEP010000005.1"/>
</dbReference>
<dbReference type="InterPro" id="IPR010260">
    <property type="entry name" value="AlpA"/>
</dbReference>
<gene>
    <name evidence="1" type="ORF">ACFFUV_15485</name>
</gene>
<organism evidence="1 2">
    <name type="scientific">Vibrio olivae</name>
    <dbReference type="NCBI Taxonomy" id="1243002"/>
    <lineage>
        <taxon>Bacteria</taxon>
        <taxon>Pseudomonadati</taxon>
        <taxon>Pseudomonadota</taxon>
        <taxon>Gammaproteobacteria</taxon>
        <taxon>Vibrionales</taxon>
        <taxon>Vibrionaceae</taxon>
        <taxon>Vibrio</taxon>
    </lineage>
</organism>
<comment type="caution">
    <text evidence="1">The sequence shown here is derived from an EMBL/GenBank/DDBJ whole genome shotgun (WGS) entry which is preliminary data.</text>
</comment>
<keyword evidence="2" id="KW-1185">Reference proteome</keyword>
<evidence type="ECO:0000313" key="1">
    <source>
        <dbReference type="EMBL" id="MFB9136373.1"/>
    </source>
</evidence>
<name>A0ABV5HQB1_9VIBR</name>
<dbReference type="Pfam" id="PF05930">
    <property type="entry name" value="Phage_AlpA"/>
    <property type="match status" value="1"/>
</dbReference>
<protein>
    <submittedName>
        <fullName evidence="1">Helix-turn-helix transcriptional regulator</fullName>
    </submittedName>
</protein>
<accession>A0ABV5HQB1</accession>
<dbReference type="EMBL" id="JBHMEP010000005">
    <property type="protein sequence ID" value="MFB9136373.1"/>
    <property type="molecule type" value="Genomic_DNA"/>
</dbReference>